<gene>
    <name evidence="4" type="ORF">ERS852491_03066</name>
</gene>
<proteinExistence type="predicted"/>
<feature type="domain" description="HTH tetR-type" evidence="3">
    <location>
        <begin position="7"/>
        <end position="67"/>
    </location>
</feature>
<keyword evidence="4" id="KW-0808">Transferase</keyword>
<dbReference type="GO" id="GO:0016301">
    <property type="term" value="F:kinase activity"/>
    <property type="evidence" value="ECO:0007669"/>
    <property type="project" value="UniProtKB-KW"/>
</dbReference>
<feature type="DNA-binding region" description="H-T-H motif" evidence="2">
    <location>
        <begin position="30"/>
        <end position="49"/>
    </location>
</feature>
<dbReference type="InterPro" id="IPR050624">
    <property type="entry name" value="HTH-type_Tx_Regulator"/>
</dbReference>
<evidence type="ECO:0000259" key="3">
    <source>
        <dbReference type="PROSITE" id="PS50977"/>
    </source>
</evidence>
<dbReference type="PANTHER" id="PTHR43479">
    <property type="entry name" value="ACREF/ENVCD OPERON REPRESSOR-RELATED"/>
    <property type="match status" value="1"/>
</dbReference>
<evidence type="ECO:0000313" key="4">
    <source>
        <dbReference type="EMBL" id="CUO71812.1"/>
    </source>
</evidence>
<dbReference type="GO" id="GO:0003677">
    <property type="term" value="F:DNA binding"/>
    <property type="evidence" value="ECO:0007669"/>
    <property type="project" value="UniProtKB-UniRule"/>
</dbReference>
<protein>
    <submittedName>
        <fullName evidence="4">Probable dihydroxyacetone kinase regulator</fullName>
    </submittedName>
</protein>
<accession>A0A174HA50</accession>
<dbReference type="InterPro" id="IPR039532">
    <property type="entry name" value="TetR_C_Firmicutes"/>
</dbReference>
<dbReference type="EMBL" id="CYZU01000030">
    <property type="protein sequence ID" value="CUO71812.1"/>
    <property type="molecule type" value="Genomic_DNA"/>
</dbReference>
<dbReference type="InterPro" id="IPR001647">
    <property type="entry name" value="HTH_TetR"/>
</dbReference>
<dbReference type="AlphaFoldDB" id="A0A174HA50"/>
<dbReference type="RefSeq" id="WP_055154013.1">
    <property type="nucleotide sequence ID" value="NZ_CYZU01000030.1"/>
</dbReference>
<dbReference type="PROSITE" id="PS50977">
    <property type="entry name" value="HTH_TETR_2"/>
    <property type="match status" value="1"/>
</dbReference>
<evidence type="ECO:0000256" key="1">
    <source>
        <dbReference type="ARBA" id="ARBA00023125"/>
    </source>
</evidence>
<organism evidence="4 5">
    <name type="scientific">Faecalicatena contorta</name>
    <dbReference type="NCBI Taxonomy" id="39482"/>
    <lineage>
        <taxon>Bacteria</taxon>
        <taxon>Bacillati</taxon>
        <taxon>Bacillota</taxon>
        <taxon>Clostridia</taxon>
        <taxon>Lachnospirales</taxon>
        <taxon>Lachnospiraceae</taxon>
        <taxon>Faecalicatena</taxon>
    </lineage>
</organism>
<dbReference type="Pfam" id="PF14278">
    <property type="entry name" value="TetR_C_8"/>
    <property type="match status" value="1"/>
</dbReference>
<sequence length="197" mass="22723">MADLRKKKTKALIQNALIELLKEKSIHCITITDICAKAQINRSTFYSHYEDINIFLEQTMTEVAQGLTKAVSDSFENPNKLMKKGEAYECYYNWFCHVRDHGELFSLLLGPNGSLEFDALILEQGIDWYTTMLRPIAHKFEDIIPLDVLTNYIIGAHYGLLKFYIKSNFKYSAEYMTEKMVNLTFTGIIPMLGILNE</sequence>
<evidence type="ECO:0000313" key="5">
    <source>
        <dbReference type="Proteomes" id="UP000095544"/>
    </source>
</evidence>
<keyword evidence="4" id="KW-0418">Kinase</keyword>
<reference evidence="4 5" key="1">
    <citation type="submission" date="2015-09" db="EMBL/GenBank/DDBJ databases">
        <authorList>
            <consortium name="Pathogen Informatics"/>
        </authorList>
    </citation>
    <scope>NUCLEOTIDE SEQUENCE [LARGE SCALE GENOMIC DNA]</scope>
    <source>
        <strain evidence="4 5">2789STDY5834876</strain>
    </source>
</reference>
<dbReference type="PANTHER" id="PTHR43479:SF7">
    <property type="entry name" value="TETR-FAMILY TRANSCRIPTIONAL REGULATOR"/>
    <property type="match status" value="1"/>
</dbReference>
<dbReference type="SUPFAM" id="SSF46689">
    <property type="entry name" value="Homeodomain-like"/>
    <property type="match status" value="1"/>
</dbReference>
<keyword evidence="1 2" id="KW-0238">DNA-binding</keyword>
<name>A0A174HA50_9FIRM</name>
<evidence type="ECO:0000256" key="2">
    <source>
        <dbReference type="PROSITE-ProRule" id="PRU00335"/>
    </source>
</evidence>
<dbReference type="STRING" id="39482.ERS852491_03066"/>
<dbReference type="Gene3D" id="1.10.357.10">
    <property type="entry name" value="Tetracycline Repressor, domain 2"/>
    <property type="match status" value="1"/>
</dbReference>
<dbReference type="OrthoDB" id="9810250at2"/>
<dbReference type="Proteomes" id="UP000095544">
    <property type="component" value="Unassembled WGS sequence"/>
</dbReference>
<dbReference type="InterPro" id="IPR009057">
    <property type="entry name" value="Homeodomain-like_sf"/>
</dbReference>